<protein>
    <submittedName>
        <fullName evidence="1">COG2029 Uncharacterized conserved protein</fullName>
    </submittedName>
</protein>
<name>A0A6J7X6D4_9CAUD</name>
<gene>
    <name evidence="1" type="ORF">UFOVP760_217</name>
</gene>
<reference evidence="1" key="1">
    <citation type="submission" date="2020-05" db="EMBL/GenBank/DDBJ databases">
        <authorList>
            <person name="Chiriac C."/>
            <person name="Salcher M."/>
            <person name="Ghai R."/>
            <person name="Kavagutti S V."/>
        </authorList>
    </citation>
    <scope>NUCLEOTIDE SEQUENCE</scope>
</reference>
<dbReference type="InterPro" id="IPR045864">
    <property type="entry name" value="aa-tRNA-synth_II/BPL/LPL"/>
</dbReference>
<accession>A0A6J7X6D4</accession>
<evidence type="ECO:0000313" key="1">
    <source>
        <dbReference type="EMBL" id="CAB5226442.1"/>
    </source>
</evidence>
<proteinExistence type="predicted"/>
<dbReference type="Pfam" id="PF04017">
    <property type="entry name" value="DUF366"/>
    <property type="match status" value="1"/>
</dbReference>
<dbReference type="SUPFAM" id="SSF55681">
    <property type="entry name" value="Class II aaRS and biotin synthetases"/>
    <property type="match status" value="1"/>
</dbReference>
<organism evidence="1">
    <name type="scientific">uncultured Caudovirales phage</name>
    <dbReference type="NCBI Taxonomy" id="2100421"/>
    <lineage>
        <taxon>Viruses</taxon>
        <taxon>Duplodnaviria</taxon>
        <taxon>Heunggongvirae</taxon>
        <taxon>Uroviricota</taxon>
        <taxon>Caudoviricetes</taxon>
        <taxon>Peduoviridae</taxon>
        <taxon>Maltschvirus</taxon>
        <taxon>Maltschvirus maltsch</taxon>
    </lineage>
</organism>
<dbReference type="Gene3D" id="3.30.930.10">
    <property type="entry name" value="Bira Bifunctional Protein, Domain 2"/>
    <property type="match status" value="1"/>
</dbReference>
<dbReference type="InterPro" id="IPR007162">
    <property type="entry name" value="DUF366"/>
</dbReference>
<sequence>MIINVPIYDGDLIHSRFAYKHFRKNTLPIGNIVAFRAPMKVEAEGMIDHEDLISADYIYSDDAINFCWEIPNLCPFGAVAFQRLLNTQIANILSSKYLNAPIEVDGDDLMVHKEHNQGGVTQMTGKCSVSITYSKNNVALGHTGINITAGKKAPAFAFSTNLTDEQATNFMQDVINLFYAMNDDIFLATSKLTVA</sequence>
<dbReference type="EMBL" id="LR798360">
    <property type="protein sequence ID" value="CAB5226442.1"/>
    <property type="molecule type" value="Genomic_DNA"/>
</dbReference>